<evidence type="ECO:0000313" key="3">
    <source>
        <dbReference type="Proteomes" id="UP000232875"/>
    </source>
</evidence>
<dbReference type="Pfam" id="PF08325">
    <property type="entry name" value="WLM"/>
    <property type="match status" value="1"/>
</dbReference>
<name>A0A2N1J874_9BASI</name>
<dbReference type="InterPro" id="IPR013536">
    <property type="entry name" value="WLM_dom"/>
</dbReference>
<dbReference type="STRING" id="2020962.A0A2N1J874"/>
<dbReference type="PANTHER" id="PTHR46622">
    <property type="entry name" value="DNA-DEPENDENT METALLOPROTEASE WSS1"/>
    <property type="match status" value="1"/>
</dbReference>
<sequence length="965" mass="109711">MPIKGRGAFPKPSTHEEHAEGVILQYVALRRPQSERAILLLKEVGAAVKPIMQKRGWRVPVLSEMFPRNKSLLGLNVNSGMKIYLRLRSPHEPSQFLEMCDLVGTMLHELAHNVRGPHDIQFYKILAELTDEYMAAQRLGYWPGIGFLGSGVRLGGELQPVSLAQRRTRAAEVALRRERARIGTGAHRLGGTTHSRRSTSELAAEAAMRRRQDSMTCPATWKDRDSLDVGDEDVIIVQDKPSVKGTQEDPITILDDRDLMPTPQSYMDPHFVTVTEEVRRQIPDAEPRIQDQVPATNSFIPRWMAEIKNESPRDITTLINPRLYTPQLTKLYKTDFRAWRAHMAETLSFLSDRTMIDDTLSYYLRELEPLIMCFNEFVLFKQMDALQRNLAAVHVVDNKKGGHKGFYDRGWENAGIQNDQVTGLPNVEQCEGYWTDHQSYGTISLLLTLLLVSFDSMTAEKIGDRLLFRSGESSVETRSGLYYLSIFFLRHSNCAENPSLSALQTFFLLQFRHLQMSCAPSNAVWSAASIRIAKLLGLHHLGSTRDDIIRLREQQSLCQQGPVKVKDDFINTMPGVREFAEGDLTLRELGRKVWCRMVTMDWLKSVQYDYTYCISDQMNCTEMPQMLEDEEVMNLATLPLEVLDDPDHISPNIALNVLLELGRIMRSISDVALLNLSKHRPLNLPYLDAMELDFRIIQLINSFPVYLRFNVRPEDAPLVKRIHAAHPYLPLQRLLLHEFVQYRLLRLHSSYLNLALRDPACHRSIDAYIESAEVVVAVWNELCRTRNPNQNMYFVKLHLVFAVLVLDKILAWIHGHPLHESAFLAADYQRIHGIFVKARDLAVQCGDTLPFKKHNMEYPLDHIGEWEEPGADKVDISFELSPRIHLEESGRVPVNMEQPDALYVAPTALPQVPDAKSVPSELSAPSWDSDNAALLAGIDFMLMNADMSSGVLGFADIVSNDFLSM</sequence>
<accession>A0A2N1J874</accession>
<feature type="domain" description="WLM" evidence="1">
    <location>
        <begin position="14"/>
        <end position="212"/>
    </location>
</feature>
<dbReference type="GO" id="GO:0005634">
    <property type="term" value="C:nucleus"/>
    <property type="evidence" value="ECO:0007669"/>
    <property type="project" value="TreeGrafter"/>
</dbReference>
<evidence type="ECO:0000313" key="2">
    <source>
        <dbReference type="EMBL" id="PKI82743.1"/>
    </source>
</evidence>
<keyword evidence="3" id="KW-1185">Reference proteome</keyword>
<dbReference type="AlphaFoldDB" id="A0A2N1J874"/>
<dbReference type="PANTHER" id="PTHR46622:SF1">
    <property type="entry name" value="DNA-DEPENDENT METALLOPROTEASE WSS1"/>
    <property type="match status" value="1"/>
</dbReference>
<dbReference type="InterPro" id="IPR053000">
    <property type="entry name" value="WSS1-like_metalloprotease"/>
</dbReference>
<dbReference type="Proteomes" id="UP000232875">
    <property type="component" value="Unassembled WGS sequence"/>
</dbReference>
<evidence type="ECO:0000259" key="1">
    <source>
        <dbReference type="PROSITE" id="PS51397"/>
    </source>
</evidence>
<protein>
    <recommendedName>
        <fullName evidence="1">WLM domain-containing protein</fullName>
    </recommendedName>
</protein>
<dbReference type="EMBL" id="KZ454994">
    <property type="protein sequence ID" value="PKI82743.1"/>
    <property type="molecule type" value="Genomic_DNA"/>
</dbReference>
<dbReference type="PROSITE" id="PS51397">
    <property type="entry name" value="WLM"/>
    <property type="match status" value="1"/>
</dbReference>
<dbReference type="OrthoDB" id="261960at2759"/>
<dbReference type="GO" id="GO:0006281">
    <property type="term" value="P:DNA repair"/>
    <property type="evidence" value="ECO:0007669"/>
    <property type="project" value="TreeGrafter"/>
</dbReference>
<proteinExistence type="predicted"/>
<dbReference type="CDD" id="cd12148">
    <property type="entry name" value="fungal_TF_MHR"/>
    <property type="match status" value="1"/>
</dbReference>
<reference evidence="2 3" key="1">
    <citation type="submission" date="2017-10" db="EMBL/GenBank/DDBJ databases">
        <title>A novel species of cold-tolerant Malassezia isolated from bats.</title>
        <authorList>
            <person name="Lorch J.M."/>
            <person name="Palmer J.M."/>
            <person name="Vanderwolf K.J."/>
            <person name="Schmidt K.Z."/>
            <person name="Verant M.L."/>
            <person name="Weller T.J."/>
            <person name="Blehert D.S."/>
        </authorList>
    </citation>
    <scope>NUCLEOTIDE SEQUENCE [LARGE SCALE GENOMIC DNA]</scope>
    <source>
        <strain evidence="2 3">NWHC:44797-103</strain>
    </source>
</reference>
<gene>
    <name evidence="2" type="ORF">MVES_003332</name>
</gene>
<organism evidence="2 3">
    <name type="scientific">Malassezia vespertilionis</name>
    <dbReference type="NCBI Taxonomy" id="2020962"/>
    <lineage>
        <taxon>Eukaryota</taxon>
        <taxon>Fungi</taxon>
        <taxon>Dikarya</taxon>
        <taxon>Basidiomycota</taxon>
        <taxon>Ustilaginomycotina</taxon>
        <taxon>Malasseziomycetes</taxon>
        <taxon>Malasseziales</taxon>
        <taxon>Malasseziaceae</taxon>
        <taxon>Malassezia</taxon>
    </lineage>
</organism>
<dbReference type="GO" id="GO:0008237">
    <property type="term" value="F:metallopeptidase activity"/>
    <property type="evidence" value="ECO:0007669"/>
    <property type="project" value="TreeGrafter"/>
</dbReference>